<accession>U3CA69</accession>
<protein>
    <recommendedName>
        <fullName evidence="3">RiboL-PSP-HEPN domain-containing protein</fullName>
    </recommendedName>
</protein>
<reference evidence="1 2" key="1">
    <citation type="submission" date="2013-09" db="EMBL/GenBank/DDBJ databases">
        <title>Whole genome shotgun sequence of Vibrio azureus NBRC 104587.</title>
        <authorList>
            <person name="Isaki S."/>
            <person name="Hosoyama A."/>
            <person name="Numata M."/>
            <person name="Hashimoto M."/>
            <person name="Hosoyama Y."/>
            <person name="Tsuchikane K."/>
            <person name="Noguchi M."/>
            <person name="Hirakata S."/>
            <person name="Ichikawa N."/>
            <person name="Ohji S."/>
            <person name="Yamazoe A."/>
            <person name="Fujita N."/>
        </authorList>
    </citation>
    <scope>NUCLEOTIDE SEQUENCE [LARGE SCALE GENOMIC DNA]</scope>
    <source>
        <strain evidence="1 2">NBRC 104587</strain>
    </source>
</reference>
<name>U3CA69_9VIBR</name>
<gene>
    <name evidence="1" type="ORF">VAZ01S_023_00450</name>
</gene>
<dbReference type="RefSeq" id="WP_021709037.1">
    <property type="nucleotide sequence ID" value="NZ_BAOB01000261.1"/>
</dbReference>
<dbReference type="EMBL" id="BATL01000023">
    <property type="protein sequence ID" value="GAD75278.1"/>
    <property type="molecule type" value="Genomic_DNA"/>
</dbReference>
<sequence length="148" mass="17014">METKLNFSKQQKKSLKAISDSLPSYKNFEGAESFLLCYIAFETLTRKVWNFHRSAKANKEVNETHAPLPLPAVKSAFVAYNIKVSDNVLKPIINSTLKKRGAMNIRSLRNGLVHQWKVKDRDEVLTRYDEIMGYLDKVIKAIKIEITQ</sequence>
<organism evidence="1 2">
    <name type="scientific">Vibrio azureus NBRC 104587</name>
    <dbReference type="NCBI Taxonomy" id="1219077"/>
    <lineage>
        <taxon>Bacteria</taxon>
        <taxon>Pseudomonadati</taxon>
        <taxon>Pseudomonadota</taxon>
        <taxon>Gammaproteobacteria</taxon>
        <taxon>Vibrionales</taxon>
        <taxon>Vibrionaceae</taxon>
        <taxon>Vibrio</taxon>
    </lineage>
</organism>
<evidence type="ECO:0000313" key="2">
    <source>
        <dbReference type="Proteomes" id="UP000016567"/>
    </source>
</evidence>
<proteinExistence type="predicted"/>
<keyword evidence="2" id="KW-1185">Reference proteome</keyword>
<dbReference type="STRING" id="1219077.VAZ01S_023_00450"/>
<evidence type="ECO:0000313" key="1">
    <source>
        <dbReference type="EMBL" id="GAD75278.1"/>
    </source>
</evidence>
<dbReference type="AlphaFoldDB" id="U3CA69"/>
<dbReference type="Proteomes" id="UP000016567">
    <property type="component" value="Unassembled WGS sequence"/>
</dbReference>
<comment type="caution">
    <text evidence="1">The sequence shown here is derived from an EMBL/GenBank/DDBJ whole genome shotgun (WGS) entry which is preliminary data.</text>
</comment>
<evidence type="ECO:0008006" key="3">
    <source>
        <dbReference type="Google" id="ProtNLM"/>
    </source>
</evidence>